<accession>A0A4V6A148</accession>
<proteinExistence type="predicted"/>
<comment type="caution">
    <text evidence="1">The sequence shown here is derived from an EMBL/GenBank/DDBJ whole genome shotgun (WGS) entry which is preliminary data.</text>
</comment>
<dbReference type="EMBL" id="AZBU02000006">
    <property type="protein sequence ID" value="TKR73985.1"/>
    <property type="molecule type" value="Genomic_DNA"/>
</dbReference>
<reference evidence="1 2" key="1">
    <citation type="journal article" date="2015" name="Genome Biol.">
        <title>Comparative genomics of Steinernema reveals deeply conserved gene regulatory networks.</title>
        <authorList>
            <person name="Dillman A.R."/>
            <person name="Macchietto M."/>
            <person name="Porter C.F."/>
            <person name="Rogers A."/>
            <person name="Williams B."/>
            <person name="Antoshechkin I."/>
            <person name="Lee M.M."/>
            <person name="Goodwin Z."/>
            <person name="Lu X."/>
            <person name="Lewis E.E."/>
            <person name="Goodrich-Blair H."/>
            <person name="Stock S.P."/>
            <person name="Adams B.J."/>
            <person name="Sternberg P.W."/>
            <person name="Mortazavi A."/>
        </authorList>
    </citation>
    <scope>NUCLEOTIDE SEQUENCE [LARGE SCALE GENOMIC DNA]</scope>
    <source>
        <strain evidence="1 2">ALL</strain>
    </source>
</reference>
<gene>
    <name evidence="1" type="ORF">L596_021220</name>
</gene>
<name>A0A4V6A148_STECR</name>
<keyword evidence="2" id="KW-1185">Reference proteome</keyword>
<sequence length="99" mass="11325">MESLTEAFEHLIMRTPEELAKEIFAVVKALCENPTTCKHTVYIEGVVMEHLLAAIDECVIADSTRDYLTVGKYFYQTFEGSWEIQVEVMEDQAIITSFL</sequence>
<evidence type="ECO:0000313" key="1">
    <source>
        <dbReference type="EMBL" id="TKR73985.1"/>
    </source>
</evidence>
<organism evidence="1 2">
    <name type="scientific">Steinernema carpocapsae</name>
    <name type="common">Entomopathogenic nematode</name>
    <dbReference type="NCBI Taxonomy" id="34508"/>
    <lineage>
        <taxon>Eukaryota</taxon>
        <taxon>Metazoa</taxon>
        <taxon>Ecdysozoa</taxon>
        <taxon>Nematoda</taxon>
        <taxon>Chromadorea</taxon>
        <taxon>Rhabditida</taxon>
        <taxon>Tylenchina</taxon>
        <taxon>Panagrolaimomorpha</taxon>
        <taxon>Strongyloidoidea</taxon>
        <taxon>Steinernematidae</taxon>
        <taxon>Steinernema</taxon>
    </lineage>
</organism>
<reference evidence="1 2" key="2">
    <citation type="journal article" date="2019" name="G3 (Bethesda)">
        <title>Hybrid Assembly of the Genome of the Entomopathogenic Nematode Steinernema carpocapsae Identifies the X-Chromosome.</title>
        <authorList>
            <person name="Serra L."/>
            <person name="Macchietto M."/>
            <person name="Macias-Munoz A."/>
            <person name="McGill C.J."/>
            <person name="Rodriguez I.M."/>
            <person name="Rodriguez B."/>
            <person name="Murad R."/>
            <person name="Mortazavi A."/>
        </authorList>
    </citation>
    <scope>NUCLEOTIDE SEQUENCE [LARGE SCALE GENOMIC DNA]</scope>
    <source>
        <strain evidence="1 2">ALL</strain>
    </source>
</reference>
<protein>
    <submittedName>
        <fullName evidence="1">Uncharacterized protein</fullName>
    </submittedName>
</protein>
<dbReference type="AlphaFoldDB" id="A0A4V6A148"/>
<dbReference type="Proteomes" id="UP000298663">
    <property type="component" value="Unassembled WGS sequence"/>
</dbReference>
<evidence type="ECO:0000313" key="2">
    <source>
        <dbReference type="Proteomes" id="UP000298663"/>
    </source>
</evidence>